<keyword evidence="1" id="KW-0732">Signal</keyword>
<organism evidence="2 3">
    <name type="scientific">Aspergillus ibericus CBS 121593</name>
    <dbReference type="NCBI Taxonomy" id="1448316"/>
    <lineage>
        <taxon>Eukaryota</taxon>
        <taxon>Fungi</taxon>
        <taxon>Dikarya</taxon>
        <taxon>Ascomycota</taxon>
        <taxon>Pezizomycotina</taxon>
        <taxon>Eurotiomycetes</taxon>
        <taxon>Eurotiomycetidae</taxon>
        <taxon>Eurotiales</taxon>
        <taxon>Aspergillaceae</taxon>
        <taxon>Aspergillus</taxon>
        <taxon>Aspergillus subgen. Circumdati</taxon>
    </lineage>
</organism>
<dbReference type="VEuPathDB" id="FungiDB:BO80DRAFT_469024"/>
<proteinExistence type="predicted"/>
<dbReference type="Proteomes" id="UP000249402">
    <property type="component" value="Unassembled WGS sequence"/>
</dbReference>
<keyword evidence="3" id="KW-1185">Reference proteome</keyword>
<dbReference type="EMBL" id="KZ824483">
    <property type="protein sequence ID" value="RAK95911.1"/>
    <property type="molecule type" value="Genomic_DNA"/>
</dbReference>
<dbReference type="GeneID" id="37227839"/>
<dbReference type="OrthoDB" id="5388491at2759"/>
<accession>A0A395GK98</accession>
<dbReference type="AlphaFoldDB" id="A0A395GK98"/>
<sequence>MRFTTVLCACLAGLTLTGAAPVDSASSRRDVTDGDDKVAYTWAVPEVRKREDGDDKVAYTWAVPAHKRDDGDDKVAYTWAVPEKRGDGDDKVAYTWAVPGAKQ</sequence>
<protein>
    <submittedName>
        <fullName evidence="2">Uncharacterized protein</fullName>
    </submittedName>
</protein>
<evidence type="ECO:0000313" key="3">
    <source>
        <dbReference type="Proteomes" id="UP000249402"/>
    </source>
</evidence>
<gene>
    <name evidence="2" type="ORF">BO80DRAFT_469024</name>
</gene>
<dbReference type="RefSeq" id="XP_025570239.1">
    <property type="nucleotide sequence ID" value="XM_025722974.1"/>
</dbReference>
<evidence type="ECO:0000256" key="1">
    <source>
        <dbReference type="SAM" id="SignalP"/>
    </source>
</evidence>
<evidence type="ECO:0000313" key="2">
    <source>
        <dbReference type="EMBL" id="RAK95911.1"/>
    </source>
</evidence>
<feature type="signal peptide" evidence="1">
    <location>
        <begin position="1"/>
        <end position="19"/>
    </location>
</feature>
<name>A0A395GK98_9EURO</name>
<feature type="chain" id="PRO_5017473168" evidence="1">
    <location>
        <begin position="20"/>
        <end position="103"/>
    </location>
</feature>
<reference evidence="2 3" key="1">
    <citation type="submission" date="2018-02" db="EMBL/GenBank/DDBJ databases">
        <title>The genomes of Aspergillus section Nigri reveals drivers in fungal speciation.</title>
        <authorList>
            <consortium name="DOE Joint Genome Institute"/>
            <person name="Vesth T.C."/>
            <person name="Nybo J."/>
            <person name="Theobald S."/>
            <person name="Brandl J."/>
            <person name="Frisvad J.C."/>
            <person name="Nielsen K.F."/>
            <person name="Lyhne E.K."/>
            <person name="Kogle M.E."/>
            <person name="Kuo A."/>
            <person name="Riley R."/>
            <person name="Clum A."/>
            <person name="Nolan M."/>
            <person name="Lipzen A."/>
            <person name="Salamov A."/>
            <person name="Henrissat B."/>
            <person name="Wiebenga A."/>
            <person name="De vries R.P."/>
            <person name="Grigoriev I.V."/>
            <person name="Mortensen U.H."/>
            <person name="Andersen M.R."/>
            <person name="Baker S.E."/>
        </authorList>
    </citation>
    <scope>NUCLEOTIDE SEQUENCE [LARGE SCALE GENOMIC DNA]</scope>
    <source>
        <strain evidence="2 3">CBS 121593</strain>
    </source>
</reference>